<evidence type="ECO:0000256" key="1">
    <source>
        <dbReference type="ARBA" id="ARBA00006723"/>
    </source>
</evidence>
<sequence>MPIVTIKLFSGRSKEVKKKIAQEITDSLVKNLQIPPEAVIIIFEDVEKHDFAQGGVIAEESS</sequence>
<evidence type="ECO:0000313" key="4">
    <source>
        <dbReference type="EMBL" id="HGV55657.1"/>
    </source>
</evidence>
<feature type="domain" description="4-oxalocrotonate tautomerase-like" evidence="3">
    <location>
        <begin position="2"/>
        <end position="57"/>
    </location>
</feature>
<dbReference type="PANTHER" id="PTHR35530">
    <property type="entry name" value="TAUTOMERASE-RELATED"/>
    <property type="match status" value="1"/>
</dbReference>
<evidence type="ECO:0000256" key="2">
    <source>
        <dbReference type="ARBA" id="ARBA00023235"/>
    </source>
</evidence>
<dbReference type="InterPro" id="IPR004370">
    <property type="entry name" value="4-OT-like_dom"/>
</dbReference>
<dbReference type="Pfam" id="PF01361">
    <property type="entry name" value="Tautomerase"/>
    <property type="match status" value="1"/>
</dbReference>
<dbReference type="PANTHER" id="PTHR35530:SF2">
    <property type="entry name" value="BSL4019 PROTEIN"/>
    <property type="match status" value="1"/>
</dbReference>
<proteinExistence type="inferred from homology"/>
<comment type="caution">
    <text evidence="4">The sequence shown here is derived from an EMBL/GenBank/DDBJ whole genome shotgun (WGS) entry which is preliminary data.</text>
</comment>
<dbReference type="InterPro" id="IPR014347">
    <property type="entry name" value="Tautomerase/MIF_sf"/>
</dbReference>
<keyword evidence="2" id="KW-0413">Isomerase</keyword>
<dbReference type="Gene3D" id="3.30.429.10">
    <property type="entry name" value="Macrophage Migration Inhibitory Factor"/>
    <property type="match status" value="1"/>
</dbReference>
<name>A0A832LV32_9BACT</name>
<dbReference type="NCBIfam" id="NF002571">
    <property type="entry name" value="PRK02220.1"/>
    <property type="match status" value="1"/>
</dbReference>
<accession>A0A832LV32</accession>
<protein>
    <submittedName>
        <fullName evidence="4">4-oxalocrotonate tautomerase</fullName>
    </submittedName>
</protein>
<dbReference type="GO" id="GO:0016853">
    <property type="term" value="F:isomerase activity"/>
    <property type="evidence" value="ECO:0007669"/>
    <property type="project" value="UniProtKB-KW"/>
</dbReference>
<comment type="similarity">
    <text evidence="1">Belongs to the 4-oxalocrotonate tautomerase family.</text>
</comment>
<dbReference type="AlphaFoldDB" id="A0A832LV32"/>
<dbReference type="SUPFAM" id="SSF55331">
    <property type="entry name" value="Tautomerase/MIF"/>
    <property type="match status" value="1"/>
</dbReference>
<reference evidence="4" key="1">
    <citation type="journal article" date="2020" name="mSystems">
        <title>Genome- and Community-Level Interaction Insights into Carbon Utilization and Element Cycling Functions of Hydrothermarchaeota in Hydrothermal Sediment.</title>
        <authorList>
            <person name="Zhou Z."/>
            <person name="Liu Y."/>
            <person name="Xu W."/>
            <person name="Pan J."/>
            <person name="Luo Z.H."/>
            <person name="Li M."/>
        </authorList>
    </citation>
    <scope>NUCLEOTIDE SEQUENCE [LARGE SCALE GENOMIC DNA]</scope>
    <source>
        <strain evidence="4">SpSt-605</strain>
    </source>
</reference>
<organism evidence="4">
    <name type="scientific">Caldimicrobium thiodismutans</name>
    <dbReference type="NCBI Taxonomy" id="1653476"/>
    <lineage>
        <taxon>Bacteria</taxon>
        <taxon>Pseudomonadati</taxon>
        <taxon>Thermodesulfobacteriota</taxon>
        <taxon>Thermodesulfobacteria</taxon>
        <taxon>Thermodesulfobacteriales</taxon>
        <taxon>Thermodesulfobacteriaceae</taxon>
        <taxon>Caldimicrobium</taxon>
    </lineage>
</organism>
<dbReference type="EMBL" id="DSZU01000111">
    <property type="protein sequence ID" value="HGV55657.1"/>
    <property type="molecule type" value="Genomic_DNA"/>
</dbReference>
<evidence type="ECO:0000259" key="3">
    <source>
        <dbReference type="Pfam" id="PF01361"/>
    </source>
</evidence>
<gene>
    <name evidence="4" type="ORF">ENT73_06220</name>
</gene>